<sequence length="1468" mass="155104">MDRFGGPSKKRKRDSMGEAQETIITYYAPGKTFDRLFKETSLEETKQVVRKKLKLSQDAPLHLLQLRGEKCIELEDDDDFDAFRTLALSSISVDVRVSVPESSTNGPGNPPETPRRSGFPPIVNTLQSTPLVPPVPRPNATSTPRRQSPHGTSVPPPPGSNRRAGKKRRHNGDGQDNSNADDMSTISVPVGGDEHSEIPPESRGASTPTVNDSRPDVTLIDRTDSTPVPPPAPSPLAAPPPQQSSSHAKPAIINKSKSARRKKRQSLQLLGTPTKPVPAVEEPVVHASTTTTVAAATPATAAEVSSDERISEEASAPVPKVPSNSDERLVRADEASRSLPAVPSELPAIAATEKSNDMEIDDVPETGTPQSDDGEAERLRKKEEKKAKGGEDASGQRAPAPRAPVVADWSFLDKPLTFDGDSDDETDVVGSPNGGEEGSSIHEQEEPEETSAAASSAETPAASSLRASPASVLDSVPGLARATAQSSGTPSVPAKRSGSRKATKTVGMPCPICLGRPFHLRHACPVIQAGPESVQARIEELKRTGKEETANELRVHLRHMGKAKGNALAGSSAPALKPATLSALSGQKVPSGLVELTGGSTAGDAIWVGSQSADAEVDAGKGSPAVPASGPSRQAITSGSILSQLKRPFAVPRHSTVSNVTVEGPNEGSSDESDSSSSSSSSSSSEEESEDEGGDDTDIPEHQPSVIFESLDLDALLKGPKPKVTKLLAAISDEEGKPDEEGGEGSVLAVTTPSEKGNRSFKRASQASARKVSPASSEDEEKSEEEEENGEREGSPSISRVLWPAQDASVNRNPLSSSPSPAPSPPKRRRSFQEITQAHASSDDWENDAALRSVIETDINKDRMSFEPADAGDVENQMAVDVVGSTDAKDASANVKSTVVEDSIVKDSLPEMERSSNEVARELDISPTESIADTRAHQSPPSSPIVPDSQAAPGVDTTITVPETPPVLAPRNHEVFTIYEPAKTPTTPLARNMKDRTGKPASTNPLQSSALVNTSALDMPAEIASADKRDVARAPKRRARKSKAQAATAAQEDNNAQSQPVEAQTAKGKKTGGKTENQMAPKPAPAPTVAPTPEPEKRKRGRPKIILTEEEEAQRKAEAAERRRVLRAQKKAAEAAAAARAEAEQKAGAKGKAKGKAKAGARPKEKEGEAAPATTQKRRGRPPKTPVAPAPSQVEDIEDIEEFSPEARPATPPKLPALELSQPKWAVLPEASTLSSPTGASVPNGASQVDELISEFDEAPPARGTKAAARNALKANGTIKALPRPLPSSSLPDSSMPRKFADALKDAMMDDSDGADDTPALKNSRPLPSHDDLAPPPGKLPIPSFLTQHSDTEEGEEDEPLEPVKKPTPTVPSRTPAIPSSSQHRFPSLIGLSSQKLRQSFSVPSLSQTPLTQNTSQKVAESESDEESDEEVSDSEDEKQKSEVPKGRQAGAGLVRRRKSTLASLIKR</sequence>
<feature type="region of interest" description="Disordered" evidence="1">
    <location>
        <begin position="96"/>
        <end position="506"/>
    </location>
</feature>
<feature type="compositionally biased region" description="Basic and acidic residues" evidence="1">
    <location>
        <begin position="1299"/>
        <end position="1308"/>
    </location>
</feature>
<organism evidence="2 3">
    <name type="scientific">Botryobasidium botryosum (strain FD-172 SS1)</name>
    <dbReference type="NCBI Taxonomy" id="930990"/>
    <lineage>
        <taxon>Eukaryota</taxon>
        <taxon>Fungi</taxon>
        <taxon>Dikarya</taxon>
        <taxon>Basidiomycota</taxon>
        <taxon>Agaricomycotina</taxon>
        <taxon>Agaricomycetes</taxon>
        <taxon>Cantharellales</taxon>
        <taxon>Botryobasidiaceae</taxon>
        <taxon>Botryobasidium</taxon>
    </lineage>
</organism>
<feature type="compositionally biased region" description="Acidic residues" evidence="1">
    <location>
        <begin position="1422"/>
        <end position="1437"/>
    </location>
</feature>
<feature type="compositionally biased region" description="Polar residues" evidence="1">
    <location>
        <begin position="174"/>
        <end position="187"/>
    </location>
</feature>
<feature type="compositionally biased region" description="Polar residues" evidence="1">
    <location>
        <begin position="139"/>
        <end position="151"/>
    </location>
</feature>
<dbReference type="STRING" id="930990.A0A067N1P7"/>
<dbReference type="HOGENOM" id="CLU_250345_0_0_1"/>
<feature type="compositionally biased region" description="Acidic residues" evidence="1">
    <location>
        <begin position="1195"/>
        <end position="1204"/>
    </location>
</feature>
<feature type="compositionally biased region" description="Polar residues" evidence="1">
    <location>
        <begin position="1000"/>
        <end position="1016"/>
    </location>
</feature>
<dbReference type="EMBL" id="KL198016">
    <property type="protein sequence ID" value="KDQ21923.1"/>
    <property type="molecule type" value="Genomic_DNA"/>
</dbReference>
<keyword evidence="3" id="KW-1185">Reference proteome</keyword>
<accession>A0A067N1P7</accession>
<feature type="region of interest" description="Disordered" evidence="1">
    <location>
        <begin position="1275"/>
        <end position="1468"/>
    </location>
</feature>
<feature type="compositionally biased region" description="Basic residues" evidence="1">
    <location>
        <begin position="1455"/>
        <end position="1468"/>
    </location>
</feature>
<name>A0A067N1P7_BOTB1</name>
<feature type="region of interest" description="Disordered" evidence="1">
    <location>
        <begin position="652"/>
        <end position="707"/>
    </location>
</feature>
<gene>
    <name evidence="2" type="ORF">BOTBODRAFT_50448</name>
</gene>
<evidence type="ECO:0000313" key="3">
    <source>
        <dbReference type="Proteomes" id="UP000027195"/>
    </source>
</evidence>
<feature type="compositionally biased region" description="Acidic residues" evidence="1">
    <location>
        <begin position="732"/>
        <end position="743"/>
    </location>
</feature>
<feature type="compositionally biased region" description="Polar residues" evidence="1">
    <location>
        <begin position="1378"/>
        <end position="1419"/>
    </location>
</feature>
<feature type="compositionally biased region" description="Basic and acidic residues" evidence="1">
    <location>
        <begin position="213"/>
        <end position="224"/>
    </location>
</feature>
<protein>
    <submittedName>
        <fullName evidence="2">Uncharacterized protein</fullName>
    </submittedName>
</protein>
<evidence type="ECO:0000313" key="2">
    <source>
        <dbReference type="EMBL" id="KDQ21923.1"/>
    </source>
</evidence>
<feature type="region of interest" description="Disordered" evidence="1">
    <location>
        <begin position="729"/>
        <end position="847"/>
    </location>
</feature>
<feature type="compositionally biased region" description="Acidic residues" evidence="1">
    <location>
        <begin position="777"/>
        <end position="790"/>
    </location>
</feature>
<feature type="compositionally biased region" description="Low complexity" evidence="1">
    <location>
        <begin position="450"/>
        <end position="471"/>
    </location>
</feature>
<feature type="compositionally biased region" description="Polar residues" evidence="1">
    <location>
        <begin position="1051"/>
        <end position="1062"/>
    </location>
</feature>
<feature type="compositionally biased region" description="Acidic residues" evidence="1">
    <location>
        <begin position="685"/>
        <end position="698"/>
    </location>
</feature>
<feature type="compositionally biased region" description="Low complexity" evidence="1">
    <location>
        <begin position="397"/>
        <end position="407"/>
    </location>
</feature>
<feature type="compositionally biased region" description="Low complexity" evidence="1">
    <location>
        <begin position="675"/>
        <end position="684"/>
    </location>
</feature>
<feature type="region of interest" description="Disordered" evidence="1">
    <location>
        <begin position="908"/>
        <end position="1218"/>
    </location>
</feature>
<dbReference type="OrthoDB" id="3357439at2759"/>
<feature type="compositionally biased region" description="Basic and acidic residues" evidence="1">
    <location>
        <begin position="325"/>
        <end position="336"/>
    </location>
</feature>
<feature type="compositionally biased region" description="Basic and acidic residues" evidence="1">
    <location>
        <begin position="1113"/>
        <end position="1123"/>
    </location>
</feature>
<reference evidence="3" key="1">
    <citation type="journal article" date="2014" name="Proc. Natl. Acad. Sci. U.S.A.">
        <title>Extensive sampling of basidiomycete genomes demonstrates inadequacy of the white-rot/brown-rot paradigm for wood decay fungi.</title>
        <authorList>
            <person name="Riley R."/>
            <person name="Salamov A.A."/>
            <person name="Brown D.W."/>
            <person name="Nagy L.G."/>
            <person name="Floudas D."/>
            <person name="Held B.W."/>
            <person name="Levasseur A."/>
            <person name="Lombard V."/>
            <person name="Morin E."/>
            <person name="Otillar R."/>
            <person name="Lindquist E.A."/>
            <person name="Sun H."/>
            <person name="LaButti K.M."/>
            <person name="Schmutz J."/>
            <person name="Jabbour D."/>
            <person name="Luo H."/>
            <person name="Baker S.E."/>
            <person name="Pisabarro A.G."/>
            <person name="Walton J.D."/>
            <person name="Blanchette R.A."/>
            <person name="Henrissat B."/>
            <person name="Martin F."/>
            <person name="Cullen D."/>
            <person name="Hibbett D.S."/>
            <person name="Grigoriev I.V."/>
        </authorList>
    </citation>
    <scope>NUCLEOTIDE SEQUENCE [LARGE SCALE GENOMIC DNA]</scope>
    <source>
        <strain evidence="3">FD-172 SS1</strain>
    </source>
</reference>
<feature type="compositionally biased region" description="Pro residues" evidence="1">
    <location>
        <begin position="227"/>
        <end position="242"/>
    </location>
</feature>
<feature type="region of interest" description="Disordered" evidence="1">
    <location>
        <begin position="616"/>
        <end position="635"/>
    </location>
</feature>
<feature type="compositionally biased region" description="Pro residues" evidence="1">
    <location>
        <begin position="1082"/>
        <end position="1093"/>
    </location>
</feature>
<feature type="compositionally biased region" description="Low complexity" evidence="1">
    <location>
        <begin position="272"/>
        <end position="302"/>
    </location>
</feature>
<feature type="compositionally biased region" description="Low complexity" evidence="1">
    <location>
        <begin position="1287"/>
        <end position="1297"/>
    </location>
</feature>
<feature type="compositionally biased region" description="Basic and acidic residues" evidence="1">
    <location>
        <begin position="376"/>
        <end position="391"/>
    </location>
</feature>
<feature type="compositionally biased region" description="Basic residues" evidence="1">
    <location>
        <begin position="1034"/>
        <end position="1043"/>
    </location>
</feature>
<dbReference type="Proteomes" id="UP000027195">
    <property type="component" value="Unassembled WGS sequence"/>
</dbReference>
<feature type="compositionally biased region" description="Basic residues" evidence="1">
    <location>
        <begin position="1149"/>
        <end position="1161"/>
    </location>
</feature>
<feature type="compositionally biased region" description="Basic and acidic residues" evidence="1">
    <location>
        <begin position="908"/>
        <end position="924"/>
    </location>
</feature>
<dbReference type="InParanoid" id="A0A067N1P7"/>
<evidence type="ECO:0000256" key="1">
    <source>
        <dbReference type="SAM" id="MobiDB-lite"/>
    </source>
</evidence>
<proteinExistence type="predicted"/>